<feature type="transmembrane region" description="Helical" evidence="6">
    <location>
        <begin position="176"/>
        <end position="196"/>
    </location>
</feature>
<dbReference type="Proteomes" id="UP001215712">
    <property type="component" value="Unassembled WGS sequence"/>
</dbReference>
<comment type="caution">
    <text evidence="8">The sequence shown here is derived from an EMBL/GenBank/DDBJ whole genome shotgun (WGS) entry which is preliminary data.</text>
</comment>
<dbReference type="EMBL" id="JAQJAN010000013">
    <property type="protein sequence ID" value="KAJ5712700.1"/>
    <property type="molecule type" value="Genomic_DNA"/>
</dbReference>
<evidence type="ECO:0000256" key="2">
    <source>
        <dbReference type="ARBA" id="ARBA00022692"/>
    </source>
</evidence>
<dbReference type="GO" id="GO:0016020">
    <property type="term" value="C:membrane"/>
    <property type="evidence" value="ECO:0007669"/>
    <property type="project" value="UniProtKB-SubCell"/>
</dbReference>
<evidence type="ECO:0000256" key="6">
    <source>
        <dbReference type="SAM" id="Phobius"/>
    </source>
</evidence>
<feature type="domain" description="Rhodopsin" evidence="7">
    <location>
        <begin position="33"/>
        <end position="226"/>
    </location>
</feature>
<accession>A0AAD6MT52</accession>
<evidence type="ECO:0000313" key="9">
    <source>
        <dbReference type="Proteomes" id="UP001215712"/>
    </source>
</evidence>
<reference evidence="8" key="1">
    <citation type="journal article" date="2023" name="IMA Fungus">
        <title>Comparative genomic study of the Penicillium genus elucidates a diverse pangenome and 15 lateral gene transfer events.</title>
        <authorList>
            <person name="Petersen C."/>
            <person name="Sorensen T."/>
            <person name="Nielsen M.R."/>
            <person name="Sondergaard T.E."/>
            <person name="Sorensen J.L."/>
            <person name="Fitzpatrick D.A."/>
            <person name="Frisvad J.C."/>
            <person name="Nielsen K.L."/>
        </authorList>
    </citation>
    <scope>NUCLEOTIDE SEQUENCE</scope>
    <source>
        <strain evidence="8">IBT 17514</strain>
    </source>
</reference>
<keyword evidence="9" id="KW-1185">Reference proteome</keyword>
<evidence type="ECO:0000259" key="7">
    <source>
        <dbReference type="Pfam" id="PF20684"/>
    </source>
</evidence>
<reference evidence="8" key="2">
    <citation type="submission" date="2023-01" db="EMBL/GenBank/DDBJ databases">
        <authorList>
            <person name="Petersen C."/>
        </authorList>
    </citation>
    <scope>NUCLEOTIDE SEQUENCE</scope>
    <source>
        <strain evidence="8">IBT 17514</strain>
    </source>
</reference>
<evidence type="ECO:0000256" key="4">
    <source>
        <dbReference type="ARBA" id="ARBA00023136"/>
    </source>
</evidence>
<evidence type="ECO:0000256" key="5">
    <source>
        <dbReference type="ARBA" id="ARBA00038359"/>
    </source>
</evidence>
<gene>
    <name evidence="8" type="ORF">N7493_009168</name>
</gene>
<dbReference type="PANTHER" id="PTHR33048:SF47">
    <property type="entry name" value="INTEGRAL MEMBRANE PROTEIN-RELATED"/>
    <property type="match status" value="1"/>
</dbReference>
<evidence type="ECO:0000256" key="3">
    <source>
        <dbReference type="ARBA" id="ARBA00022989"/>
    </source>
</evidence>
<protein>
    <recommendedName>
        <fullName evidence="7">Rhodopsin domain-containing protein</fullName>
    </recommendedName>
</protein>
<feature type="transmembrane region" description="Helical" evidence="6">
    <location>
        <begin position="49"/>
        <end position="68"/>
    </location>
</feature>
<feature type="transmembrane region" description="Helical" evidence="6">
    <location>
        <begin position="12"/>
        <end position="37"/>
    </location>
</feature>
<evidence type="ECO:0000256" key="1">
    <source>
        <dbReference type="ARBA" id="ARBA00004141"/>
    </source>
</evidence>
<comment type="subcellular location">
    <subcellularLocation>
        <location evidence="1">Membrane</location>
        <topology evidence="1">Multi-pass membrane protein</topology>
    </subcellularLocation>
</comment>
<keyword evidence="4 6" id="KW-0472">Membrane</keyword>
<dbReference type="InterPro" id="IPR049326">
    <property type="entry name" value="Rhodopsin_dom_fungi"/>
</dbReference>
<name>A0AAD6MT52_9EURO</name>
<dbReference type="Pfam" id="PF20684">
    <property type="entry name" value="Fung_rhodopsin"/>
    <property type="match status" value="1"/>
</dbReference>
<sequence>MESARASQVDDITWHIYVGTITTILPATVAVLLRFVARRVSRAGLWWDDYTIAIALAINWAMAALRWAQILLDFYGPNCNALSSGNVQEFGKSFLALQLVYFLNAVFTKASLLLLYYRIFGVIRGFRWALWVSGFLVVAYWIACTLVTIFECWPIPKLWNPNLPGKCINVGSFGRWSGLANVIIDILILCLPYPMAWRLQVTLRQKLILTGIFLLGTLRRFVQEHRARNLVID</sequence>
<proteinExistence type="inferred from homology"/>
<keyword evidence="3 6" id="KW-1133">Transmembrane helix</keyword>
<dbReference type="AlphaFoldDB" id="A0AAD6MT52"/>
<keyword evidence="2 6" id="KW-0812">Transmembrane</keyword>
<comment type="similarity">
    <text evidence="5">Belongs to the SAT4 family.</text>
</comment>
<organism evidence="8 9">
    <name type="scientific">Penicillium malachiteum</name>
    <dbReference type="NCBI Taxonomy" id="1324776"/>
    <lineage>
        <taxon>Eukaryota</taxon>
        <taxon>Fungi</taxon>
        <taxon>Dikarya</taxon>
        <taxon>Ascomycota</taxon>
        <taxon>Pezizomycotina</taxon>
        <taxon>Eurotiomycetes</taxon>
        <taxon>Eurotiomycetidae</taxon>
        <taxon>Eurotiales</taxon>
        <taxon>Aspergillaceae</taxon>
        <taxon>Penicillium</taxon>
    </lineage>
</organism>
<feature type="transmembrane region" description="Helical" evidence="6">
    <location>
        <begin position="128"/>
        <end position="156"/>
    </location>
</feature>
<dbReference type="InterPro" id="IPR052337">
    <property type="entry name" value="SAT4-like"/>
</dbReference>
<evidence type="ECO:0000313" key="8">
    <source>
        <dbReference type="EMBL" id="KAJ5712700.1"/>
    </source>
</evidence>
<feature type="transmembrane region" description="Helical" evidence="6">
    <location>
        <begin position="94"/>
        <end position="116"/>
    </location>
</feature>
<dbReference type="PANTHER" id="PTHR33048">
    <property type="entry name" value="PTH11-LIKE INTEGRAL MEMBRANE PROTEIN (AFU_ORTHOLOGUE AFUA_5G11245)"/>
    <property type="match status" value="1"/>
</dbReference>